<dbReference type="GeneID" id="26643296"/>
<dbReference type="KEGG" id="vg:26643296"/>
<proteinExistence type="predicted"/>
<evidence type="ECO:0000313" key="1">
    <source>
        <dbReference type="EMBL" id="AGR48683.1"/>
    </source>
</evidence>
<protein>
    <submittedName>
        <fullName evidence="1">Uncharacterized protein</fullName>
    </submittedName>
</protein>
<dbReference type="Proteomes" id="UP000028567">
    <property type="component" value="Segment"/>
</dbReference>
<keyword evidence="2" id="KW-1185">Reference proteome</keyword>
<accession>A0A075BSP9</accession>
<name>A0A075BSP9_9CAUD</name>
<organism evidence="1 2">
    <name type="scientific">Microcystis phage MaMV-DC</name>
    <dbReference type="NCBI Taxonomy" id="1357715"/>
    <lineage>
        <taxon>Viruses</taxon>
        <taxon>Duplodnaviria</taxon>
        <taxon>Heunggongvirae</taxon>
        <taxon>Uroviricota</taxon>
        <taxon>Caudoviricetes</taxon>
        <taxon>Fukuivirus</taxon>
        <taxon>Fukuivirus MVDC</taxon>
    </lineage>
</organism>
<gene>
    <name evidence="1" type="ORF">MaMVDC_118</name>
</gene>
<sequence>MKLSPVVFKFQELFSSWRYYLYITPPRSLRGVTPGTSQRIHLQSTIPLRLLLAPCEPEYIPLGYPQYSTPRASEAFRLENAYKIEIWRWRQQSRVPGRVVVDYQESLVDTRYWWIGISTGRERIEITPVNNIISLFDYPDILAGIVVKDALGASVDYTVKDQSTSRAERFKAEIQLPNNDPVVVEYDTPVVPVEVSYTDNIEVNEQWNRIY</sequence>
<dbReference type="RefSeq" id="YP_009217802.1">
    <property type="nucleotide sequence ID" value="NC_029002.1"/>
</dbReference>
<reference evidence="1 2" key="1">
    <citation type="submission" date="2013-07" db="EMBL/GenBank/DDBJ databases">
        <title>Sequencing and analysis of the complete genome of Microcystis aeruginosa phage MaMV-DC.</title>
        <authorList>
            <person name="Ou T."/>
            <person name="Li S.H."/>
            <person name="Zhang Q.Y."/>
        </authorList>
    </citation>
    <scope>NUCLEOTIDE SEQUENCE [LARGE SCALE GENOMIC DNA]</scope>
</reference>
<dbReference type="EMBL" id="KF356199">
    <property type="protein sequence ID" value="AGR48683.1"/>
    <property type="molecule type" value="Genomic_DNA"/>
</dbReference>
<evidence type="ECO:0000313" key="2">
    <source>
        <dbReference type="Proteomes" id="UP000028567"/>
    </source>
</evidence>